<feature type="region of interest" description="Disordered" evidence="2">
    <location>
        <begin position="1359"/>
        <end position="1382"/>
    </location>
</feature>
<keyword evidence="3" id="KW-0812">Transmembrane</keyword>
<dbReference type="GO" id="GO:0000160">
    <property type="term" value="P:phosphorelay signal transduction system"/>
    <property type="evidence" value="ECO:0007669"/>
    <property type="project" value="InterPro"/>
</dbReference>
<dbReference type="EMBL" id="FPIW01000034">
    <property type="protein sequence ID" value="SFW56684.1"/>
    <property type="molecule type" value="Genomic_DNA"/>
</dbReference>
<dbReference type="InterPro" id="IPR036890">
    <property type="entry name" value="HATPase_C_sf"/>
</dbReference>
<feature type="transmembrane region" description="Helical" evidence="3">
    <location>
        <begin position="307"/>
        <end position="329"/>
    </location>
</feature>
<feature type="transmembrane region" description="Helical" evidence="3">
    <location>
        <begin position="335"/>
        <end position="354"/>
    </location>
</feature>
<dbReference type="GO" id="GO:0005524">
    <property type="term" value="F:ATP binding"/>
    <property type="evidence" value="ECO:0007669"/>
    <property type="project" value="UniProtKB-KW"/>
</dbReference>
<feature type="transmembrane region" description="Helical" evidence="3">
    <location>
        <begin position="268"/>
        <end position="286"/>
    </location>
</feature>
<dbReference type="PANTHER" id="PTHR45339:SF5">
    <property type="entry name" value="HISTIDINE KINASE"/>
    <property type="match status" value="1"/>
</dbReference>
<sequence length="1731" mass="179111">MTHPHSGPCSGQGLFCAFAPRFCILLLCLACCWLLSPVAALRAAPTEAMLMPAPANPQKSMIPPVLLTPSAPLLPRLQYFIDHTGTMDVEEVAAPANASAFQPLQMKDLPRSAGIMWLRFILAPLPQGVKPGAMLLDMGASVPDGPVLYEPHTNLLTDAVEWREITPSQRDVLLLPEAGSEPLTCYIRLDGLPGLWFEPMLRTPQDAANNWGSLAGTAAVLALAVVMLLCLLRGLSERGQWRIWTALYVAAALAQAIMGMPAYGSGHITLMEAAAVLSPGVALMLLPHVGRHLLRTKGRSRLLDMQFVLLSLPGAVLALLPLLPGFGWLIRYLALWPLCTLIFVPSAVGGAVMGLGGARRFLLGCLLPPAFVAAGVLGLDSGYAANLMASAPLWGTALSALIIAGTGAPRDMAHDDAARGDRKKEKSLPGLDSLASLSAGNGAGKAVGHKNAGTSLSMDGGVINLDQPLDDPNLRLLPPAPGPDNSRPDNFGLGGWNSADGNAPLGAALPDEAAWPQGSAPAARAATAMQHSPAGADPCLWENVLRPPLERLLREGAALGNCALPPAVRQYAENMLEAAADMAHALDNPGKGLDQSRIGETRSSFNLQHMVREAHDAVSAAAENAGIGLAWYMPPLLGHMYEGQAQALRETLSLLLESAVRATSRGAVHLSVRRVPESADPGHLLFTVTDSGTGIPPRNRSTLALARAWELAGTNNCYLNVECAPQGTSISFTLRLKPLEHDAADAEDLRPHVAVVADRAVERQGLAHMVAAMGLSSTEARTMREALELNRENPALLLVAHAPMDGPAEYAMLERFKQQAAEAGLPLCKALAVTSDDSRWDALADTGYTHALLEPVDKAVFVATVHEILEEAGIAVPDAGQDADSHDAPSDPDHTLAEGGAQVPAGPENVAPSTVLGTGLLLQAQGADAPSSPLPDLFGTDQAWPVNNDAAPRLPDLTALPQILGLADQLGGNSPALPDSPGTTATANAAVSPEAADDTVDKTADLHAAVLAADAGVLLPHVPPMHEHSVPDTLDQPLAQEVPDLFGVAAGQESAPETAREHAPAYGLDSAADTPAQVDMRADGQDATDVMPSAELLAVDDAVAPSLVEQSSDTPEGENTTDAPGDAAEFIASAGLEGPAWGGQAPSGVEARPDDGGADNAAAPDQEEEPLAVADSAAAPDAAGTGPGMVQDVSDVEAQEDPQASVSEEPERQEEQEEAEEVEGPRKAELFASAGDAAVAEQPQPAEGSAPPPSEAAAVQAADVPAFIEDNGEQQGGSHTEKAAVDGHAEGTGADVPAAATLAAAVSGSGTQAGQPVISVRGRIGEAVLRPVNAPRPDVSVVAASGGLSGLSGLPGLSGAPAAGSFPEEKTSPTPDMPEGTVLAKKDPAEEARKPEGYLDATYPGPVDAVPHDKLDWGGEWVGEPMPVGTPVSSGRPARANDTPLPAAAGGYVSPSLAGPGEWVGEPMPIDRNAIKEARPEPAVARSMPAASERRAIPWPGDAPAGQNAAAVNRSSKPSSNQREMPRTATGRLILKLLGSTADTPPLVENAQEQPRRSSEASRPQGGDTSFRPAAAGRNITDEASIVDFIAGATSPSGGNAPMPGVDASEAAVQAAPTPVAAYAAPAMSPVQTQRPQQDETLLRLVERLDAAMEDAQRAYKGHNCPAVAEASGRIANESGGFGFRVLARMARCVERAARANDMSALRDLLPELAVAVERNRIALNPHHQGR</sequence>
<feature type="transmembrane region" description="Helical" evidence="3">
    <location>
        <begin position="243"/>
        <end position="262"/>
    </location>
</feature>
<protein>
    <submittedName>
        <fullName evidence="5">7TMR-DISM extracellular 2</fullName>
    </submittedName>
</protein>
<evidence type="ECO:0000259" key="4">
    <source>
        <dbReference type="Pfam" id="PF07696"/>
    </source>
</evidence>
<dbReference type="GO" id="GO:0005886">
    <property type="term" value="C:plasma membrane"/>
    <property type="evidence" value="ECO:0007669"/>
    <property type="project" value="UniProtKB-SubCell"/>
</dbReference>
<dbReference type="PANTHER" id="PTHR45339">
    <property type="entry name" value="HYBRID SIGNAL TRANSDUCTION HISTIDINE KINASE J"/>
    <property type="match status" value="1"/>
</dbReference>
<dbReference type="Pfam" id="PF07696">
    <property type="entry name" value="7TMR-DISMED2"/>
    <property type="match status" value="1"/>
</dbReference>
<feature type="transmembrane region" description="Helical" evidence="3">
    <location>
        <begin position="361"/>
        <end position="379"/>
    </location>
</feature>
<accession>A0AA94HTI3</accession>
<dbReference type="SUPFAM" id="SSF55874">
    <property type="entry name" value="ATPase domain of HSP90 chaperone/DNA topoisomerase II/histidine kinase"/>
    <property type="match status" value="1"/>
</dbReference>
<feature type="region of interest" description="Disordered" evidence="2">
    <location>
        <begin position="1540"/>
        <end position="1578"/>
    </location>
</feature>
<feature type="region of interest" description="Disordered" evidence="2">
    <location>
        <begin position="971"/>
        <end position="996"/>
    </location>
</feature>
<keyword evidence="3" id="KW-1133">Transmembrane helix</keyword>
<feature type="compositionally biased region" description="Polar residues" evidence="2">
    <location>
        <begin position="1513"/>
        <end position="1523"/>
    </location>
</feature>
<dbReference type="SUPFAM" id="SSF52172">
    <property type="entry name" value="CheY-like"/>
    <property type="match status" value="1"/>
</dbReference>
<organism evidence="5 6">
    <name type="scientific">Desulfovibrio desulfuricans</name>
    <dbReference type="NCBI Taxonomy" id="876"/>
    <lineage>
        <taxon>Bacteria</taxon>
        <taxon>Pseudomonadati</taxon>
        <taxon>Thermodesulfobacteriota</taxon>
        <taxon>Desulfovibrionia</taxon>
        <taxon>Desulfovibrionales</taxon>
        <taxon>Desulfovibrionaceae</taxon>
        <taxon>Desulfovibrio</taxon>
    </lineage>
</organism>
<feature type="region of interest" description="Disordered" evidence="2">
    <location>
        <begin position="477"/>
        <end position="508"/>
    </location>
</feature>
<gene>
    <name evidence="5" type="ORF">SAMN02910291_01871</name>
</gene>
<proteinExistence type="predicted"/>
<dbReference type="RefSeq" id="WP_072312046.1">
    <property type="nucleotide sequence ID" value="NZ_FPIW01000034.1"/>
</dbReference>
<comment type="caution">
    <text evidence="5">The sequence shown here is derived from an EMBL/GenBank/DDBJ whole genome shotgun (WGS) entry which is preliminary data.</text>
</comment>
<feature type="region of interest" description="Disordered" evidence="2">
    <location>
        <begin position="1051"/>
        <end position="1073"/>
    </location>
</feature>
<feature type="region of interest" description="Disordered" evidence="2">
    <location>
        <begin position="1479"/>
        <end position="1527"/>
    </location>
</feature>
<feature type="compositionally biased region" description="Low complexity" evidence="2">
    <location>
        <begin position="1172"/>
        <end position="1183"/>
    </location>
</feature>
<dbReference type="Gene3D" id="3.30.565.10">
    <property type="entry name" value="Histidine kinase-like ATPase, C-terminal domain"/>
    <property type="match status" value="1"/>
</dbReference>
<feature type="compositionally biased region" description="Acidic residues" evidence="2">
    <location>
        <begin position="1211"/>
        <end position="1222"/>
    </location>
</feature>
<reference evidence="6" key="1">
    <citation type="submission" date="2016-11" db="EMBL/GenBank/DDBJ databases">
        <authorList>
            <person name="Jaros S."/>
            <person name="Januszkiewicz K."/>
            <person name="Wedrychowicz H."/>
        </authorList>
    </citation>
    <scope>NUCLEOTIDE SEQUENCE [LARGE SCALE GENOMIC DNA]</scope>
    <source>
        <strain evidence="6">DSM 7057</strain>
    </source>
</reference>
<evidence type="ECO:0000256" key="2">
    <source>
        <dbReference type="SAM" id="MobiDB-lite"/>
    </source>
</evidence>
<dbReference type="InterPro" id="IPR011006">
    <property type="entry name" value="CheY-like_superfamily"/>
</dbReference>
<feature type="transmembrane region" description="Helical" evidence="3">
    <location>
        <begin position="211"/>
        <end position="231"/>
    </location>
</feature>
<feature type="region of interest" description="Disordered" evidence="2">
    <location>
        <begin position="1137"/>
        <end position="1258"/>
    </location>
</feature>
<feature type="domain" description="7TM-DISM receptor extracellular" evidence="4">
    <location>
        <begin position="76"/>
        <end position="190"/>
    </location>
</feature>
<feature type="region of interest" description="Disordered" evidence="2">
    <location>
        <begin position="413"/>
        <end position="435"/>
    </location>
</feature>
<evidence type="ECO:0000313" key="5">
    <source>
        <dbReference type="EMBL" id="SFW56684.1"/>
    </source>
</evidence>
<evidence type="ECO:0000256" key="3">
    <source>
        <dbReference type="SAM" id="Phobius"/>
    </source>
</evidence>
<feature type="region of interest" description="Disordered" evidence="2">
    <location>
        <begin position="878"/>
        <end position="912"/>
    </location>
</feature>
<feature type="compositionally biased region" description="Basic and acidic residues" evidence="2">
    <location>
        <begin position="413"/>
        <end position="427"/>
    </location>
</feature>
<feature type="compositionally biased region" description="Low complexity" evidence="2">
    <location>
        <begin position="1240"/>
        <end position="1258"/>
    </location>
</feature>
<evidence type="ECO:0000313" key="6">
    <source>
        <dbReference type="Proteomes" id="UP000182680"/>
    </source>
</evidence>
<keyword evidence="1" id="KW-0597">Phosphoprotein</keyword>
<dbReference type="Gene3D" id="3.40.50.2300">
    <property type="match status" value="1"/>
</dbReference>
<dbReference type="InterPro" id="IPR011622">
    <property type="entry name" value="7TMR_DISM_rcpt_extracell_dom2"/>
</dbReference>
<dbReference type="InterPro" id="IPR036641">
    <property type="entry name" value="HPT_dom_sf"/>
</dbReference>
<keyword evidence="3" id="KW-0472">Membrane</keyword>
<evidence type="ECO:0000256" key="1">
    <source>
        <dbReference type="ARBA" id="ARBA00022553"/>
    </source>
</evidence>
<dbReference type="Proteomes" id="UP000182680">
    <property type="component" value="Unassembled WGS sequence"/>
</dbReference>
<feature type="compositionally biased region" description="Basic and acidic residues" evidence="2">
    <location>
        <begin position="883"/>
        <end position="896"/>
    </location>
</feature>
<dbReference type="SUPFAM" id="SSF47226">
    <property type="entry name" value="Histidine-containing phosphotransfer domain, HPT domain"/>
    <property type="match status" value="1"/>
</dbReference>
<name>A0AA94HTI3_DESDE</name>